<organism evidence="2 3">
    <name type="scientific">Aromatoleum aromaticum (strain DSM 19018 / LMG 30748 / EbN1)</name>
    <name type="common">Azoarcus sp. (strain EbN1)</name>
    <dbReference type="NCBI Taxonomy" id="76114"/>
    <lineage>
        <taxon>Bacteria</taxon>
        <taxon>Pseudomonadati</taxon>
        <taxon>Pseudomonadota</taxon>
        <taxon>Betaproteobacteria</taxon>
        <taxon>Rhodocyclales</taxon>
        <taxon>Rhodocyclaceae</taxon>
        <taxon>Aromatoleum</taxon>
    </lineage>
</organism>
<protein>
    <submittedName>
        <fullName evidence="2">Sex pilus assembly protein</fullName>
    </submittedName>
</protein>
<evidence type="ECO:0000313" key="2">
    <source>
        <dbReference type="EMBL" id="CAI10362.1"/>
    </source>
</evidence>
<proteinExistence type="predicted"/>
<dbReference type="KEGG" id="eba:p1B160"/>
<geneLocation type="plasmid" evidence="3">
    <name>pAzo1</name>
</geneLocation>
<keyword evidence="2" id="KW-0614">Plasmid</keyword>
<keyword evidence="1" id="KW-0472">Membrane</keyword>
<keyword evidence="1" id="KW-0812">Transmembrane</keyword>
<dbReference type="Proteomes" id="UP000006552">
    <property type="component" value="Plasmid 1"/>
</dbReference>
<evidence type="ECO:0000313" key="3">
    <source>
        <dbReference type="Proteomes" id="UP000006552"/>
    </source>
</evidence>
<dbReference type="InterPro" id="IPR005498">
    <property type="entry name" value="T4SS_VirB10/TraB/TrbI"/>
</dbReference>
<name>Q5NX52_AROAE</name>
<gene>
    <name evidence="2" type="primary">traB</name>
    <name evidence="2" type="ORF">p1B160</name>
</gene>
<feature type="transmembrane region" description="Helical" evidence="1">
    <location>
        <begin position="12"/>
        <end position="34"/>
    </location>
</feature>
<keyword evidence="3" id="KW-1185">Reference proteome</keyword>
<sequence length="420" mass="44649">MSLKEKWQELPSNARLGIMVGGIFVSVIALAAVVQSTRGPTREIAGQPIGANRPANFRVPTARETGVDDLAAKLESIEKSTVGMDNRVKKMEADRQLLFRQLQEMRGTQGSNGVTVDLVDEVQRLSRELERLKFSGGGAVAQGLVGPDGLPVVGEDGKPLSADNPADAFSSGALPQPSVSAAPVFAPPPPTLRVVGAATPKEEKKTKDDKERIAYLPMGSQFEGFLLNGMDVPTSNAKSKDPVPAVLRVKTDAILPNHFTHDVRECFVIISGFGDLSSERAVMRTEGFSCIKDDGAVIEGPMEGYVVGDDGRVGIKGELVSKQGQMIARSLTAGFLGGIAKGLQPWGTPDQWANTQTSVGQAERFEMGDVLTAGAMSGASSAANQVANFYLEMAREMFPVVEIDAARRATIVLTKGLEVK</sequence>
<dbReference type="HOGENOM" id="CLU_046972_1_1_4"/>
<dbReference type="EMBL" id="CR555307">
    <property type="protein sequence ID" value="CAI10362.1"/>
    <property type="molecule type" value="Genomic_DNA"/>
</dbReference>
<dbReference type="RefSeq" id="WP_011254815.1">
    <property type="nucleotide sequence ID" value="NC_006823.1"/>
</dbReference>
<dbReference type="OrthoDB" id="15544at2"/>
<keyword evidence="1" id="KW-1133">Transmembrane helix</keyword>
<accession>Q5NX52</accession>
<dbReference type="Pfam" id="PF03743">
    <property type="entry name" value="TrbI"/>
    <property type="match status" value="1"/>
</dbReference>
<dbReference type="CDD" id="cd16430">
    <property type="entry name" value="TraB"/>
    <property type="match status" value="1"/>
</dbReference>
<reference evidence="2 3" key="1">
    <citation type="journal article" date="2005" name="Arch. Microbiol.">
        <title>The genome sequence of an anaerobic aromatic-degrading denitrifying bacterium, strain EbN1.</title>
        <authorList>
            <person name="Rabus R."/>
            <person name="Kube M."/>
            <person name="Heider J."/>
            <person name="Beck A."/>
            <person name="Heitmann K."/>
            <person name="Widdel F."/>
            <person name="Reinhardt R."/>
        </authorList>
    </citation>
    <scope>NUCLEOTIDE SEQUENCE [LARGE SCALE GENOMIC DNA]</scope>
    <source>
        <strain evidence="2 3">EbN1</strain>
        <plasmid evidence="3">Plasmid pAzo1</plasmid>
    </source>
</reference>
<dbReference type="AlphaFoldDB" id="Q5NX52"/>
<evidence type="ECO:0000256" key="1">
    <source>
        <dbReference type="SAM" id="Phobius"/>
    </source>
</evidence>